<gene>
    <name evidence="2" type="ORF">A2756_00030</name>
</gene>
<reference evidence="2 3" key="1">
    <citation type="journal article" date="2016" name="Nat. Commun.">
        <title>Thousands of microbial genomes shed light on interconnected biogeochemical processes in an aquifer system.</title>
        <authorList>
            <person name="Anantharaman K."/>
            <person name="Brown C.T."/>
            <person name="Hug L.A."/>
            <person name="Sharon I."/>
            <person name="Castelle C.J."/>
            <person name="Probst A.J."/>
            <person name="Thomas B.C."/>
            <person name="Singh A."/>
            <person name="Wilkins M.J."/>
            <person name="Karaoz U."/>
            <person name="Brodie E.L."/>
            <person name="Williams K.H."/>
            <person name="Hubbard S.S."/>
            <person name="Banfield J.F."/>
        </authorList>
    </citation>
    <scope>NUCLEOTIDE SEQUENCE [LARGE SCALE GENOMIC DNA]</scope>
</reference>
<dbReference type="Proteomes" id="UP000177785">
    <property type="component" value="Unassembled WGS sequence"/>
</dbReference>
<feature type="transmembrane region" description="Helical" evidence="1">
    <location>
        <begin position="38"/>
        <end position="57"/>
    </location>
</feature>
<keyword evidence="1" id="KW-1133">Transmembrane helix</keyword>
<keyword evidence="1" id="KW-0472">Membrane</keyword>
<evidence type="ECO:0000313" key="3">
    <source>
        <dbReference type="Proteomes" id="UP000177785"/>
    </source>
</evidence>
<accession>A0A1G2FZV5</accession>
<protein>
    <submittedName>
        <fullName evidence="2">Uncharacterized protein</fullName>
    </submittedName>
</protein>
<dbReference type="EMBL" id="MHNL01000039">
    <property type="protein sequence ID" value="OGZ43101.1"/>
    <property type="molecule type" value="Genomic_DNA"/>
</dbReference>
<sequence>MVWSAEIHYKKEVVMRDGEPSMYIGLATLRNGYMQMQWSRVQMFLLFNTVALPLVFGSGQAEIMKAAISAIGTLVHILLLNAVIRANGWIEFLDAKLTQLEQLDQDDQNGARVFVFSDPSFAEKRNGLLASRKLFMFIGLGTTILWIEKTIQHYILFLTS</sequence>
<organism evidence="2 3">
    <name type="scientific">Candidatus Ryanbacteria bacterium RIFCSPHIGHO2_01_FULL_48_27</name>
    <dbReference type="NCBI Taxonomy" id="1802115"/>
    <lineage>
        <taxon>Bacteria</taxon>
        <taxon>Candidatus Ryaniibacteriota</taxon>
    </lineage>
</organism>
<feature type="transmembrane region" description="Helical" evidence="1">
    <location>
        <begin position="63"/>
        <end position="84"/>
    </location>
</feature>
<proteinExistence type="predicted"/>
<dbReference type="AlphaFoldDB" id="A0A1G2FZV5"/>
<evidence type="ECO:0000313" key="2">
    <source>
        <dbReference type="EMBL" id="OGZ43101.1"/>
    </source>
</evidence>
<keyword evidence="1" id="KW-0812">Transmembrane</keyword>
<name>A0A1G2FZV5_9BACT</name>
<feature type="transmembrane region" description="Helical" evidence="1">
    <location>
        <begin position="134"/>
        <end position="155"/>
    </location>
</feature>
<evidence type="ECO:0000256" key="1">
    <source>
        <dbReference type="SAM" id="Phobius"/>
    </source>
</evidence>
<comment type="caution">
    <text evidence="2">The sequence shown here is derived from an EMBL/GenBank/DDBJ whole genome shotgun (WGS) entry which is preliminary data.</text>
</comment>